<proteinExistence type="predicted"/>
<organism evidence="2">
    <name type="scientific">marine metagenome</name>
    <dbReference type="NCBI Taxonomy" id="408172"/>
    <lineage>
        <taxon>unclassified sequences</taxon>
        <taxon>metagenomes</taxon>
        <taxon>ecological metagenomes</taxon>
    </lineage>
</organism>
<feature type="transmembrane region" description="Helical" evidence="1">
    <location>
        <begin position="108"/>
        <end position="124"/>
    </location>
</feature>
<accession>A0A382KPM3</accession>
<dbReference type="EMBL" id="UINC01082069">
    <property type="protein sequence ID" value="SVC26498.1"/>
    <property type="molecule type" value="Genomic_DNA"/>
</dbReference>
<sequence length="126" mass="14117">MRTPRFRIWITSGSVLLLLMLAGHSPTISFLYQTPNFLPALGLRLYALLLAVLLLGSFYGIGILICPIIGLKKIPKYMEMPVQFFIGFIMSSVAVYLLGFFGMLHREILILVVLFGACITIHKIKT</sequence>
<feature type="transmembrane region" description="Helical" evidence="1">
    <location>
        <begin position="45"/>
        <end position="70"/>
    </location>
</feature>
<keyword evidence="1" id="KW-0812">Transmembrane</keyword>
<keyword evidence="1" id="KW-0472">Membrane</keyword>
<feature type="transmembrane region" description="Helical" evidence="1">
    <location>
        <begin position="82"/>
        <end position="102"/>
    </location>
</feature>
<keyword evidence="1" id="KW-1133">Transmembrane helix</keyword>
<evidence type="ECO:0000313" key="2">
    <source>
        <dbReference type="EMBL" id="SVC26498.1"/>
    </source>
</evidence>
<feature type="non-terminal residue" evidence="2">
    <location>
        <position position="126"/>
    </location>
</feature>
<reference evidence="2" key="1">
    <citation type="submission" date="2018-05" db="EMBL/GenBank/DDBJ databases">
        <authorList>
            <person name="Lanie J.A."/>
            <person name="Ng W.-L."/>
            <person name="Kazmierczak K.M."/>
            <person name="Andrzejewski T.M."/>
            <person name="Davidsen T.M."/>
            <person name="Wayne K.J."/>
            <person name="Tettelin H."/>
            <person name="Glass J.I."/>
            <person name="Rusch D."/>
            <person name="Podicherti R."/>
            <person name="Tsui H.-C.T."/>
            <person name="Winkler M.E."/>
        </authorList>
    </citation>
    <scope>NUCLEOTIDE SEQUENCE</scope>
</reference>
<protein>
    <submittedName>
        <fullName evidence="2">Uncharacterized protein</fullName>
    </submittedName>
</protein>
<dbReference type="AlphaFoldDB" id="A0A382KPM3"/>
<evidence type="ECO:0000256" key="1">
    <source>
        <dbReference type="SAM" id="Phobius"/>
    </source>
</evidence>
<gene>
    <name evidence="2" type="ORF">METZ01_LOCUS279352</name>
</gene>
<name>A0A382KPM3_9ZZZZ</name>